<feature type="compositionally biased region" description="Polar residues" evidence="1">
    <location>
        <begin position="620"/>
        <end position="630"/>
    </location>
</feature>
<keyword evidence="3" id="KW-1185">Reference proteome</keyword>
<feature type="compositionally biased region" description="Low complexity" evidence="1">
    <location>
        <begin position="679"/>
        <end position="688"/>
    </location>
</feature>
<feature type="compositionally biased region" description="Low complexity" evidence="1">
    <location>
        <begin position="90"/>
        <end position="103"/>
    </location>
</feature>
<dbReference type="EMBL" id="JAWCUI010000021">
    <property type="protein sequence ID" value="KAL1896813.1"/>
    <property type="molecule type" value="Genomic_DNA"/>
</dbReference>
<feature type="compositionally biased region" description="Polar residues" evidence="1">
    <location>
        <begin position="46"/>
        <end position="58"/>
    </location>
</feature>
<feature type="compositionally biased region" description="Low complexity" evidence="1">
    <location>
        <begin position="20"/>
        <end position="34"/>
    </location>
</feature>
<gene>
    <name evidence="2" type="ORF">Sste5346_004446</name>
</gene>
<feature type="compositionally biased region" description="Low complexity" evidence="1">
    <location>
        <begin position="697"/>
        <end position="714"/>
    </location>
</feature>
<sequence length="746" mass="83212">MPRSRPNDEGGRASRATNRGSSGSNNSNSNSNNNNGGGGGGGSKDYYSTSPRTSNFPSGRNYECKDKDCKKAVAWRNVDNIGGIVPDMMNGNHNSGSGGHSSSQRSTAIIPFYPNQEAREVQMKLLDILAATGLPQADIPTLGARPAGFAALPAGSMAQQLLYNNSGNNGNSNMAWVCAQYDAERDRREWFFHQRRQHLPVVMSEYCEEHTCRYFFTREFCNTKKPRHDALCNTHAFCGVSLCREIKGQVANLNNNSEKSKSMFLRHEFCPKHKCEVDNCQLLRDEVKQGQRGKFCPRHKCYYLGCTKQALDGRGYCVEHGCQSTNCGKIAVVNFMLCKKHLECAERGCAHPRFVVPRDRVLDEKDLTECYIDRYDRDLFHAYYLAYCKDHGLCAEKSCSKLRIKASVHCRKHACLECGCNKPCLTNLKYCVQHKCNLDACMSPKGWKQDAKTREEYCFSHLCRETDCSDAVDNLHIYCELHECQEEPTCIAKVAEDGACIQHFKNKHKKITKAAVRRDTEDTKMAVQRETQQWANTFGVSVGGGSLYGGDLDHRHPLRYFPSSNHSIRSMSGLSKRVSPPSRWHVDRDFDGGDYDEDYDRRDDGRRNRRNNSGGGQGNFHQHTPSSSDAGRSRYLGGNNNDDEDDENESDDYVPVSSPKKQQAPAMASNGASAVPRSHQPQQHQQQQAPGIARPIPQNAARSNAPNAANNGPNYVLAGSRPPAGSTGNEPIIHQRQPSYGGDDNY</sequence>
<name>A0ABR3Z823_9PEZI</name>
<feature type="region of interest" description="Disordered" evidence="1">
    <location>
        <begin position="562"/>
        <end position="746"/>
    </location>
</feature>
<reference evidence="2 3" key="1">
    <citation type="journal article" date="2024" name="IMA Fungus">
        <title>IMA Genome - F19 : A genome assembly and annotation guide to empower mycologists, including annotated draft genome sequences of Ceratocystis pirilliformis, Diaporthe australafricana, Fusarium ophioides, Paecilomyces lecythidis, and Sporothrix stenoceras.</title>
        <authorList>
            <person name="Aylward J."/>
            <person name="Wilson A.M."/>
            <person name="Visagie C.M."/>
            <person name="Spraker J."/>
            <person name="Barnes I."/>
            <person name="Buitendag C."/>
            <person name="Ceriani C."/>
            <person name="Del Mar Angel L."/>
            <person name="du Plessis D."/>
            <person name="Fuchs T."/>
            <person name="Gasser K."/>
            <person name="Kramer D."/>
            <person name="Li W."/>
            <person name="Munsamy K."/>
            <person name="Piso A."/>
            <person name="Price J.L."/>
            <person name="Sonnekus B."/>
            <person name="Thomas C."/>
            <person name="van der Nest A."/>
            <person name="van Dijk A."/>
            <person name="van Heerden A."/>
            <person name="van Vuuren N."/>
            <person name="Yilmaz N."/>
            <person name="Duong T.A."/>
            <person name="van der Merwe N.A."/>
            <person name="Wingfield M.J."/>
            <person name="Wingfield B.D."/>
        </authorList>
    </citation>
    <scope>NUCLEOTIDE SEQUENCE [LARGE SCALE GENOMIC DNA]</scope>
    <source>
        <strain evidence="2 3">CMW 5346</strain>
    </source>
</reference>
<evidence type="ECO:0000256" key="1">
    <source>
        <dbReference type="SAM" id="MobiDB-lite"/>
    </source>
</evidence>
<evidence type="ECO:0000313" key="2">
    <source>
        <dbReference type="EMBL" id="KAL1896813.1"/>
    </source>
</evidence>
<evidence type="ECO:0000313" key="3">
    <source>
        <dbReference type="Proteomes" id="UP001583186"/>
    </source>
</evidence>
<proteinExistence type="predicted"/>
<protein>
    <submittedName>
        <fullName evidence="2">Uncharacterized protein</fullName>
    </submittedName>
</protein>
<feature type="compositionally biased region" description="Basic and acidic residues" evidence="1">
    <location>
        <begin position="1"/>
        <end position="12"/>
    </location>
</feature>
<comment type="caution">
    <text evidence="2">The sequence shown here is derived from an EMBL/GenBank/DDBJ whole genome shotgun (WGS) entry which is preliminary data.</text>
</comment>
<feature type="compositionally biased region" description="Acidic residues" evidence="1">
    <location>
        <begin position="641"/>
        <end position="652"/>
    </location>
</feature>
<dbReference type="Proteomes" id="UP001583186">
    <property type="component" value="Unassembled WGS sequence"/>
</dbReference>
<feature type="region of interest" description="Disordered" evidence="1">
    <location>
        <begin position="1"/>
        <end position="63"/>
    </location>
</feature>
<organism evidence="2 3">
    <name type="scientific">Sporothrix stenoceras</name>
    <dbReference type="NCBI Taxonomy" id="5173"/>
    <lineage>
        <taxon>Eukaryota</taxon>
        <taxon>Fungi</taxon>
        <taxon>Dikarya</taxon>
        <taxon>Ascomycota</taxon>
        <taxon>Pezizomycotina</taxon>
        <taxon>Sordariomycetes</taxon>
        <taxon>Sordariomycetidae</taxon>
        <taxon>Ophiostomatales</taxon>
        <taxon>Ophiostomataceae</taxon>
        <taxon>Sporothrix</taxon>
    </lineage>
</organism>
<feature type="region of interest" description="Disordered" evidence="1">
    <location>
        <begin position="86"/>
        <end position="105"/>
    </location>
</feature>
<accession>A0ABR3Z823</accession>
<feature type="compositionally biased region" description="Polar residues" evidence="1">
    <location>
        <begin position="562"/>
        <end position="573"/>
    </location>
</feature>